<protein>
    <submittedName>
        <fullName evidence="1">Uncharacterized protein</fullName>
    </submittedName>
</protein>
<dbReference type="EMBL" id="BAABME010007416">
    <property type="protein sequence ID" value="GAA0170823.1"/>
    <property type="molecule type" value="Genomic_DNA"/>
</dbReference>
<evidence type="ECO:0000313" key="2">
    <source>
        <dbReference type="Proteomes" id="UP001454036"/>
    </source>
</evidence>
<sequence>MEMQPKLQYETKNNNKNGTTIYFTLMLAKLQYQHLANNMGKTPLYVALEKRLSRDGVSFAFIDKIAAYFQLSNNSSGSSYDPTLEAILDICTTPGIEGPHGETVLHATARRDNTSGVFQTFQKNKTSMDLPLSIMQLILTVPRLLNCC</sequence>
<proteinExistence type="predicted"/>
<dbReference type="Proteomes" id="UP001454036">
    <property type="component" value="Unassembled WGS sequence"/>
</dbReference>
<reference evidence="1 2" key="1">
    <citation type="submission" date="2024-01" db="EMBL/GenBank/DDBJ databases">
        <title>The complete chloroplast genome sequence of Lithospermum erythrorhizon: insights into the phylogenetic relationship among Boraginaceae species and the maternal lineages of purple gromwells.</title>
        <authorList>
            <person name="Okada T."/>
            <person name="Watanabe K."/>
        </authorList>
    </citation>
    <scope>NUCLEOTIDE SEQUENCE [LARGE SCALE GENOMIC DNA]</scope>
</reference>
<dbReference type="AlphaFoldDB" id="A0AAV3R7G1"/>
<gene>
    <name evidence="1" type="ORF">LIER_25003</name>
</gene>
<organism evidence="1 2">
    <name type="scientific">Lithospermum erythrorhizon</name>
    <name type="common">Purple gromwell</name>
    <name type="synonym">Lithospermum officinale var. erythrorhizon</name>
    <dbReference type="NCBI Taxonomy" id="34254"/>
    <lineage>
        <taxon>Eukaryota</taxon>
        <taxon>Viridiplantae</taxon>
        <taxon>Streptophyta</taxon>
        <taxon>Embryophyta</taxon>
        <taxon>Tracheophyta</taxon>
        <taxon>Spermatophyta</taxon>
        <taxon>Magnoliopsida</taxon>
        <taxon>eudicotyledons</taxon>
        <taxon>Gunneridae</taxon>
        <taxon>Pentapetalae</taxon>
        <taxon>asterids</taxon>
        <taxon>lamiids</taxon>
        <taxon>Boraginales</taxon>
        <taxon>Boraginaceae</taxon>
        <taxon>Boraginoideae</taxon>
        <taxon>Lithospermeae</taxon>
        <taxon>Lithospermum</taxon>
    </lineage>
</organism>
<keyword evidence="2" id="KW-1185">Reference proteome</keyword>
<accession>A0AAV3R7G1</accession>
<name>A0AAV3R7G1_LITER</name>
<evidence type="ECO:0000313" key="1">
    <source>
        <dbReference type="EMBL" id="GAA0170823.1"/>
    </source>
</evidence>
<comment type="caution">
    <text evidence="1">The sequence shown here is derived from an EMBL/GenBank/DDBJ whole genome shotgun (WGS) entry which is preliminary data.</text>
</comment>